<keyword evidence="8" id="KW-1185">Reference proteome</keyword>
<evidence type="ECO:0000256" key="1">
    <source>
        <dbReference type="ARBA" id="ARBA00004651"/>
    </source>
</evidence>
<dbReference type="STRING" id="29422.Lbru_0148"/>
<feature type="transmembrane region" description="Helical" evidence="6">
    <location>
        <begin position="108"/>
        <end position="126"/>
    </location>
</feature>
<dbReference type="PANTHER" id="PTHR30086">
    <property type="entry name" value="ARGININE EXPORTER PROTEIN ARGO"/>
    <property type="match status" value="1"/>
</dbReference>
<accession>A0A0W0SU53</accession>
<keyword evidence="3 6" id="KW-0812">Transmembrane</keyword>
<evidence type="ECO:0000313" key="8">
    <source>
        <dbReference type="Proteomes" id="UP000054742"/>
    </source>
</evidence>
<keyword evidence="5 6" id="KW-0472">Membrane</keyword>
<evidence type="ECO:0000256" key="5">
    <source>
        <dbReference type="ARBA" id="ARBA00023136"/>
    </source>
</evidence>
<dbReference type="OrthoDB" id="5638726at2"/>
<feature type="transmembrane region" description="Helical" evidence="6">
    <location>
        <begin position="6"/>
        <end position="25"/>
    </location>
</feature>
<name>A0A0W0SU53_9GAMM</name>
<gene>
    <name evidence="7" type="ORF">Lbru_0148</name>
</gene>
<evidence type="ECO:0000256" key="2">
    <source>
        <dbReference type="ARBA" id="ARBA00022475"/>
    </source>
</evidence>
<dbReference type="GO" id="GO:0005886">
    <property type="term" value="C:plasma membrane"/>
    <property type="evidence" value="ECO:0007669"/>
    <property type="project" value="UniProtKB-SubCell"/>
</dbReference>
<protein>
    <submittedName>
        <fullName evidence="7">LysE family transporter</fullName>
    </submittedName>
</protein>
<organism evidence="7 8">
    <name type="scientific">Legionella brunensis</name>
    <dbReference type="NCBI Taxonomy" id="29422"/>
    <lineage>
        <taxon>Bacteria</taxon>
        <taxon>Pseudomonadati</taxon>
        <taxon>Pseudomonadota</taxon>
        <taxon>Gammaproteobacteria</taxon>
        <taxon>Legionellales</taxon>
        <taxon>Legionellaceae</taxon>
        <taxon>Legionella</taxon>
    </lineage>
</organism>
<evidence type="ECO:0000256" key="3">
    <source>
        <dbReference type="ARBA" id="ARBA00022692"/>
    </source>
</evidence>
<dbReference type="RefSeq" id="WP_058440266.1">
    <property type="nucleotide sequence ID" value="NZ_CAAAHU010000001.1"/>
</dbReference>
<feature type="transmembrane region" description="Helical" evidence="6">
    <location>
        <begin position="146"/>
        <end position="169"/>
    </location>
</feature>
<comment type="subcellular location">
    <subcellularLocation>
        <location evidence="1">Cell membrane</location>
        <topology evidence="1">Multi-pass membrane protein</topology>
    </subcellularLocation>
</comment>
<evidence type="ECO:0000256" key="6">
    <source>
        <dbReference type="SAM" id="Phobius"/>
    </source>
</evidence>
<proteinExistence type="predicted"/>
<feature type="transmembrane region" description="Helical" evidence="6">
    <location>
        <begin position="37"/>
        <end position="57"/>
    </location>
</feature>
<dbReference type="GO" id="GO:0015171">
    <property type="term" value="F:amino acid transmembrane transporter activity"/>
    <property type="evidence" value="ECO:0007669"/>
    <property type="project" value="TreeGrafter"/>
</dbReference>
<reference evidence="7 8" key="1">
    <citation type="submission" date="2015-11" db="EMBL/GenBank/DDBJ databases">
        <title>Genomic analysis of 38 Legionella species identifies large and diverse effector repertoires.</title>
        <authorList>
            <person name="Burstein D."/>
            <person name="Amaro F."/>
            <person name="Zusman T."/>
            <person name="Lifshitz Z."/>
            <person name="Cohen O."/>
            <person name="Gilbert J.A."/>
            <person name="Pupko T."/>
            <person name="Shuman H.A."/>
            <person name="Segal G."/>
        </authorList>
    </citation>
    <scope>NUCLEOTIDE SEQUENCE [LARGE SCALE GENOMIC DNA]</scope>
    <source>
        <strain evidence="7 8">ATCC 43878</strain>
    </source>
</reference>
<evidence type="ECO:0000313" key="7">
    <source>
        <dbReference type="EMBL" id="KTC86919.1"/>
    </source>
</evidence>
<keyword evidence="2" id="KW-1003">Cell membrane</keyword>
<sequence length="199" mass="22212">MFVYLNGLMLGLSLITALGPQNVFLIRQGALRKHAALSATICFCCDIILVCASVAGLHHMLELHPTLKIWITWFGVAFLFYYGAQALKRALSKQSRETAKAQEATSRWQIIMLALGFSLLNPHAIIDSLVIIGGGSSQYPEHQQAFLLGVITSSLFWFFSLTFTTHYFSEVLTRAAVWRRIEFSSGILMLFLSCKLAFS</sequence>
<dbReference type="Proteomes" id="UP000054742">
    <property type="component" value="Unassembled WGS sequence"/>
</dbReference>
<evidence type="ECO:0000256" key="4">
    <source>
        <dbReference type="ARBA" id="ARBA00022989"/>
    </source>
</evidence>
<comment type="caution">
    <text evidence="7">The sequence shown here is derived from an EMBL/GenBank/DDBJ whole genome shotgun (WGS) entry which is preliminary data.</text>
</comment>
<keyword evidence="4 6" id="KW-1133">Transmembrane helix</keyword>
<dbReference type="AlphaFoldDB" id="A0A0W0SU53"/>
<dbReference type="EMBL" id="LNXV01000003">
    <property type="protein sequence ID" value="KTC86919.1"/>
    <property type="molecule type" value="Genomic_DNA"/>
</dbReference>
<dbReference type="InterPro" id="IPR001123">
    <property type="entry name" value="LeuE-type"/>
</dbReference>
<feature type="transmembrane region" description="Helical" evidence="6">
    <location>
        <begin position="69"/>
        <end position="87"/>
    </location>
</feature>
<dbReference type="PATRIC" id="fig|29422.6.peg.151"/>
<dbReference type="Pfam" id="PF01810">
    <property type="entry name" value="LysE"/>
    <property type="match status" value="1"/>
</dbReference>
<dbReference type="PANTHER" id="PTHR30086:SF20">
    <property type="entry name" value="ARGININE EXPORTER PROTEIN ARGO-RELATED"/>
    <property type="match status" value="1"/>
</dbReference>